<proteinExistence type="predicted"/>
<dbReference type="Gene3D" id="1.20.120.450">
    <property type="entry name" value="dinb family like domain"/>
    <property type="match status" value="1"/>
</dbReference>
<dbReference type="SUPFAM" id="SSF109854">
    <property type="entry name" value="DinB/YfiT-like putative metalloenzymes"/>
    <property type="match status" value="1"/>
</dbReference>
<reference evidence="3" key="1">
    <citation type="journal article" date="2019" name="Int. J. Syst. Evol. Microbiol.">
        <title>The Global Catalogue of Microorganisms (GCM) 10K type strain sequencing project: providing services to taxonomists for standard genome sequencing and annotation.</title>
        <authorList>
            <consortium name="The Broad Institute Genomics Platform"/>
            <consortium name="The Broad Institute Genome Sequencing Center for Infectious Disease"/>
            <person name="Wu L."/>
            <person name="Ma J."/>
        </authorList>
    </citation>
    <scope>NUCLEOTIDE SEQUENCE [LARGE SCALE GENOMIC DNA]</scope>
    <source>
        <strain evidence="3">CGMCC 4.7645</strain>
    </source>
</reference>
<feature type="domain" description="Mycothiol-dependent maleylpyruvate isomerase metal-binding" evidence="1">
    <location>
        <begin position="17"/>
        <end position="132"/>
    </location>
</feature>
<protein>
    <submittedName>
        <fullName evidence="2">TIGR03086 family metal-binding protein</fullName>
    </submittedName>
</protein>
<dbReference type="Proteomes" id="UP001597417">
    <property type="component" value="Unassembled WGS sequence"/>
</dbReference>
<sequence>MTKPHRAALRGGVGLLERAVAYLLGSLEGLDQRQLARPTPCPRWDLRALLAHIDDAVLALHEAAWTGSVGLEMSSVDGDPVASVREHAGRLLGAWACPSSPGAVFVAGSPLTAGIVTGTGALEVAVHGWDLARARGTDHPLPAGLAEELLELAPLFVAPTDRPGRFAPPVTLPSGAPPGDCLLAFLGRRP</sequence>
<dbReference type="InterPro" id="IPR017520">
    <property type="entry name" value="CHP03086"/>
</dbReference>
<dbReference type="EMBL" id="JBHUKR010000011">
    <property type="protein sequence ID" value="MFD2419360.1"/>
    <property type="molecule type" value="Genomic_DNA"/>
</dbReference>
<gene>
    <name evidence="2" type="ORF">ACFSXZ_23795</name>
</gene>
<dbReference type="InterPro" id="IPR034660">
    <property type="entry name" value="DinB/YfiT-like"/>
</dbReference>
<name>A0ABW5FXK0_9PSEU</name>
<dbReference type="Pfam" id="PF11716">
    <property type="entry name" value="MDMPI_N"/>
    <property type="match status" value="1"/>
</dbReference>
<dbReference type="RefSeq" id="WP_378267356.1">
    <property type="nucleotide sequence ID" value="NZ_JBHUKR010000011.1"/>
</dbReference>
<dbReference type="NCBIfam" id="TIGR03083">
    <property type="entry name" value="maleylpyruvate isomerase family mycothiol-dependent enzyme"/>
    <property type="match status" value="1"/>
</dbReference>
<accession>A0ABW5FXK0</accession>
<dbReference type="InterPro" id="IPR017517">
    <property type="entry name" value="Maleyloyr_isom"/>
</dbReference>
<dbReference type="NCBIfam" id="TIGR03086">
    <property type="entry name" value="TIGR03086 family metal-binding protein"/>
    <property type="match status" value="1"/>
</dbReference>
<evidence type="ECO:0000313" key="2">
    <source>
        <dbReference type="EMBL" id="MFD2419360.1"/>
    </source>
</evidence>
<comment type="caution">
    <text evidence="2">The sequence shown here is derived from an EMBL/GenBank/DDBJ whole genome shotgun (WGS) entry which is preliminary data.</text>
</comment>
<organism evidence="2 3">
    <name type="scientific">Amycolatopsis pigmentata</name>
    <dbReference type="NCBI Taxonomy" id="450801"/>
    <lineage>
        <taxon>Bacteria</taxon>
        <taxon>Bacillati</taxon>
        <taxon>Actinomycetota</taxon>
        <taxon>Actinomycetes</taxon>
        <taxon>Pseudonocardiales</taxon>
        <taxon>Pseudonocardiaceae</taxon>
        <taxon>Amycolatopsis</taxon>
    </lineage>
</organism>
<evidence type="ECO:0000313" key="3">
    <source>
        <dbReference type="Proteomes" id="UP001597417"/>
    </source>
</evidence>
<dbReference type="InterPro" id="IPR024344">
    <property type="entry name" value="MDMPI_metal-binding"/>
</dbReference>
<keyword evidence="3" id="KW-1185">Reference proteome</keyword>
<evidence type="ECO:0000259" key="1">
    <source>
        <dbReference type="Pfam" id="PF11716"/>
    </source>
</evidence>